<sequence>MGRHWSGAMGRHHHKPEHQPGSPPKPSLSSYLSDVKASLQREPSAQSRPQTPRKPLSFSNSPPPSSPTPQSTPPSRVAYLEEIRRNLSEFRSRSAPSPPSSSSNTTSGSGPSVSLQELYNRHAIPNTADSDGVKPPTGSIFGPIRESLRHLRSSSPGTDQLSLSRFKESLKLRPGEKADHEFPISGVGDGLASFTQQMASKSGEDDEAMRTQFVKMYNYSELGAKLQMLRPEKKKGNWFSLHELNERLAKLREIEKNDNTEIVGIPLSELRDVVSKMDGKRKGNAVSAQTLDILGHIGGTPSYMMHPPKDHLIEKASYFHPDNMSSAEKLKLELKKVRDEYKISESDCGSARVQVAQLSTKITHLGNVLSKKDKHSLHGLHLMVERRKKLMKYLRKTDFDSFCLLMSRFNIRLVTNTKSLDVRHKKKLKKKQPRK</sequence>
<dbReference type="OrthoDB" id="441444at2759"/>
<feature type="region of interest" description="Disordered" evidence="4">
    <location>
        <begin position="124"/>
        <end position="143"/>
    </location>
</feature>
<dbReference type="GO" id="GO:0005840">
    <property type="term" value="C:ribosome"/>
    <property type="evidence" value="ECO:0007669"/>
    <property type="project" value="UniProtKB-KW"/>
</dbReference>
<dbReference type="SMART" id="SM01387">
    <property type="entry name" value="Ribosomal_S15"/>
    <property type="match status" value="1"/>
</dbReference>
<dbReference type="PANTHER" id="PTHR47546">
    <property type="entry name" value="S15/NS1, RNA-BINDING PROTEIN"/>
    <property type="match status" value="1"/>
</dbReference>
<evidence type="ECO:0000313" key="6">
    <source>
        <dbReference type="Proteomes" id="UP001153555"/>
    </source>
</evidence>
<feature type="compositionally biased region" description="Polar residues" evidence="4">
    <location>
        <begin position="41"/>
        <end position="50"/>
    </location>
</feature>
<comment type="caution">
    <text evidence="5">The sequence shown here is derived from an EMBL/GenBank/DDBJ whole genome shotgun (WGS) entry which is preliminary data.</text>
</comment>
<evidence type="ECO:0000256" key="4">
    <source>
        <dbReference type="SAM" id="MobiDB-lite"/>
    </source>
</evidence>
<feature type="region of interest" description="Disordered" evidence="4">
    <location>
        <begin position="1"/>
        <end position="113"/>
    </location>
</feature>
<organism evidence="5 6">
    <name type="scientific">Striga hermonthica</name>
    <name type="common">Purple witchweed</name>
    <name type="synonym">Buchnera hermonthica</name>
    <dbReference type="NCBI Taxonomy" id="68872"/>
    <lineage>
        <taxon>Eukaryota</taxon>
        <taxon>Viridiplantae</taxon>
        <taxon>Streptophyta</taxon>
        <taxon>Embryophyta</taxon>
        <taxon>Tracheophyta</taxon>
        <taxon>Spermatophyta</taxon>
        <taxon>Magnoliopsida</taxon>
        <taxon>eudicotyledons</taxon>
        <taxon>Gunneridae</taxon>
        <taxon>Pentapetalae</taxon>
        <taxon>asterids</taxon>
        <taxon>lamiids</taxon>
        <taxon>Lamiales</taxon>
        <taxon>Orobanchaceae</taxon>
        <taxon>Buchnereae</taxon>
        <taxon>Striga</taxon>
    </lineage>
</organism>
<dbReference type="EMBL" id="CACSLK010014277">
    <property type="protein sequence ID" value="CAA0816441.1"/>
    <property type="molecule type" value="Genomic_DNA"/>
</dbReference>
<dbReference type="GO" id="GO:0003735">
    <property type="term" value="F:structural constituent of ribosome"/>
    <property type="evidence" value="ECO:0007669"/>
    <property type="project" value="InterPro"/>
</dbReference>
<dbReference type="PANTHER" id="PTHR47546:SF3">
    <property type="entry name" value="30S RIBOSOMAL PROTEIN S15, CHLOROPLASTIC"/>
    <property type="match status" value="1"/>
</dbReference>
<evidence type="ECO:0000256" key="3">
    <source>
        <dbReference type="ARBA" id="ARBA00023274"/>
    </source>
</evidence>
<dbReference type="CDD" id="cd00353">
    <property type="entry name" value="Ribosomal_S15p_S13e"/>
    <property type="match status" value="1"/>
</dbReference>
<dbReference type="Proteomes" id="UP001153555">
    <property type="component" value="Unassembled WGS sequence"/>
</dbReference>
<dbReference type="GO" id="GO:0006412">
    <property type="term" value="P:translation"/>
    <property type="evidence" value="ECO:0007669"/>
    <property type="project" value="InterPro"/>
</dbReference>
<feature type="compositionally biased region" description="Low complexity" evidence="4">
    <location>
        <begin position="100"/>
        <end position="113"/>
    </location>
</feature>
<dbReference type="SUPFAM" id="SSF47060">
    <property type="entry name" value="S15/NS1 RNA-binding domain"/>
    <property type="match status" value="1"/>
</dbReference>
<dbReference type="Pfam" id="PF00312">
    <property type="entry name" value="Ribosomal_S15"/>
    <property type="match status" value="1"/>
</dbReference>
<dbReference type="GO" id="GO:1990904">
    <property type="term" value="C:ribonucleoprotein complex"/>
    <property type="evidence" value="ECO:0007669"/>
    <property type="project" value="UniProtKB-KW"/>
</dbReference>
<evidence type="ECO:0000256" key="1">
    <source>
        <dbReference type="ARBA" id="ARBA00008434"/>
    </source>
</evidence>
<keyword evidence="3" id="KW-0687">Ribonucleoprotein</keyword>
<reference evidence="5" key="1">
    <citation type="submission" date="2019-12" db="EMBL/GenBank/DDBJ databases">
        <authorList>
            <person name="Scholes J."/>
        </authorList>
    </citation>
    <scope>NUCLEOTIDE SEQUENCE</scope>
</reference>
<comment type="similarity">
    <text evidence="1">Belongs to the universal ribosomal protein uS15 family.</text>
</comment>
<feature type="compositionally biased region" description="Pro residues" evidence="4">
    <location>
        <begin position="61"/>
        <end position="72"/>
    </location>
</feature>
<protein>
    <submittedName>
        <fullName evidence="5">S15/NS1- RNA-binding protein</fullName>
    </submittedName>
</protein>
<dbReference type="Gene3D" id="1.10.287.10">
    <property type="entry name" value="S15/NS1, RNA-binding"/>
    <property type="match status" value="1"/>
</dbReference>
<dbReference type="InterPro" id="IPR000589">
    <property type="entry name" value="Ribosomal_uS15"/>
</dbReference>
<dbReference type="AlphaFoldDB" id="A0A9N7MUK7"/>
<evidence type="ECO:0000256" key="2">
    <source>
        <dbReference type="ARBA" id="ARBA00022980"/>
    </source>
</evidence>
<proteinExistence type="inferred from homology"/>
<dbReference type="InterPro" id="IPR009068">
    <property type="entry name" value="uS15_NS1_RNA-bd_sf"/>
</dbReference>
<accession>A0A9N7MUK7</accession>
<evidence type="ECO:0000313" key="5">
    <source>
        <dbReference type="EMBL" id="CAA0816441.1"/>
    </source>
</evidence>
<gene>
    <name evidence="5" type="ORF">SHERM_16307</name>
</gene>
<keyword evidence="6" id="KW-1185">Reference proteome</keyword>
<keyword evidence="2" id="KW-0689">Ribosomal protein</keyword>
<name>A0A9N7MUK7_STRHE</name>
<feature type="compositionally biased region" description="Basic and acidic residues" evidence="4">
    <location>
        <begin position="79"/>
        <end position="92"/>
    </location>
</feature>